<evidence type="ECO:0000259" key="1">
    <source>
        <dbReference type="PROSITE" id="PS50801"/>
    </source>
</evidence>
<sequence>MSDHLLSFGDRHLPTGSASLRPDEAVMWLTSTADGPTKQVKVCGEVDMSNAHLLVELVETLTRTPPPRVAVDLSEVTYFGAHGISALLQARALLTDRGGQLTVRDPSPIVLRIVTVAGVRHELGLADLSTHAEHRSTLPPR</sequence>
<name>A0ABP8SQX8_9ACTN</name>
<evidence type="ECO:0000313" key="2">
    <source>
        <dbReference type="EMBL" id="GAA4573182.1"/>
    </source>
</evidence>
<protein>
    <recommendedName>
        <fullName evidence="1">STAS domain-containing protein</fullName>
    </recommendedName>
</protein>
<dbReference type="EMBL" id="BAABGU010000020">
    <property type="protein sequence ID" value="GAA4573182.1"/>
    <property type="molecule type" value="Genomic_DNA"/>
</dbReference>
<keyword evidence="3" id="KW-1185">Reference proteome</keyword>
<dbReference type="Pfam" id="PF13466">
    <property type="entry name" value="STAS_2"/>
    <property type="match status" value="1"/>
</dbReference>
<dbReference type="PROSITE" id="PS50801">
    <property type="entry name" value="STAS"/>
    <property type="match status" value="1"/>
</dbReference>
<dbReference type="Gene3D" id="3.30.750.24">
    <property type="entry name" value="STAS domain"/>
    <property type="match status" value="1"/>
</dbReference>
<accession>A0ABP8SQX8</accession>
<dbReference type="SUPFAM" id="SSF52091">
    <property type="entry name" value="SpoIIaa-like"/>
    <property type="match status" value="1"/>
</dbReference>
<dbReference type="InterPro" id="IPR002645">
    <property type="entry name" value="STAS_dom"/>
</dbReference>
<dbReference type="RefSeq" id="WP_346121282.1">
    <property type="nucleotide sequence ID" value="NZ_BAABGU010000020.1"/>
</dbReference>
<evidence type="ECO:0000313" key="3">
    <source>
        <dbReference type="Proteomes" id="UP001500307"/>
    </source>
</evidence>
<dbReference type="Proteomes" id="UP001500307">
    <property type="component" value="Unassembled WGS sequence"/>
</dbReference>
<gene>
    <name evidence="2" type="ORF">GCM10023176_37630</name>
</gene>
<reference evidence="3" key="1">
    <citation type="journal article" date="2019" name="Int. J. Syst. Evol. Microbiol.">
        <title>The Global Catalogue of Microorganisms (GCM) 10K type strain sequencing project: providing services to taxonomists for standard genome sequencing and annotation.</title>
        <authorList>
            <consortium name="The Broad Institute Genomics Platform"/>
            <consortium name="The Broad Institute Genome Sequencing Center for Infectious Disease"/>
            <person name="Wu L."/>
            <person name="Ma J."/>
        </authorList>
    </citation>
    <scope>NUCLEOTIDE SEQUENCE [LARGE SCALE GENOMIC DNA]</scope>
    <source>
        <strain evidence="3">JCM 3175</strain>
    </source>
</reference>
<proteinExistence type="predicted"/>
<dbReference type="PANTHER" id="PTHR33495:SF2">
    <property type="entry name" value="ANTI-SIGMA FACTOR ANTAGONIST TM_1081-RELATED"/>
    <property type="match status" value="1"/>
</dbReference>
<dbReference type="InterPro" id="IPR036513">
    <property type="entry name" value="STAS_dom_sf"/>
</dbReference>
<feature type="domain" description="STAS" evidence="1">
    <location>
        <begin position="40"/>
        <end position="119"/>
    </location>
</feature>
<dbReference type="CDD" id="cd07043">
    <property type="entry name" value="STAS_anti-anti-sigma_factors"/>
    <property type="match status" value="1"/>
</dbReference>
<dbReference type="InterPro" id="IPR058548">
    <property type="entry name" value="MlaB-like_STAS"/>
</dbReference>
<organism evidence="2 3">
    <name type="scientific">Micromonospora coerulea</name>
    <dbReference type="NCBI Taxonomy" id="47856"/>
    <lineage>
        <taxon>Bacteria</taxon>
        <taxon>Bacillati</taxon>
        <taxon>Actinomycetota</taxon>
        <taxon>Actinomycetes</taxon>
        <taxon>Micromonosporales</taxon>
        <taxon>Micromonosporaceae</taxon>
        <taxon>Micromonospora</taxon>
    </lineage>
</organism>
<dbReference type="PANTHER" id="PTHR33495">
    <property type="entry name" value="ANTI-SIGMA FACTOR ANTAGONIST TM_1081-RELATED-RELATED"/>
    <property type="match status" value="1"/>
</dbReference>
<comment type="caution">
    <text evidence="2">The sequence shown here is derived from an EMBL/GenBank/DDBJ whole genome shotgun (WGS) entry which is preliminary data.</text>
</comment>